<name>A0AC61YCD1_9FLAO</name>
<sequence>MSNSELQVSKKLVCGMVIFGILFTVVGTFFKIMHFPLNGELLTFGIFISGVSWVIIMADMLQQELINKGFWILSMFILPWLIPLLYLYRRNKLIQFNASAFLKEDHQA</sequence>
<protein>
    <submittedName>
        <fullName evidence="1">Uncharacterized protein</fullName>
    </submittedName>
</protein>
<evidence type="ECO:0000313" key="2">
    <source>
        <dbReference type="Proteomes" id="UP000356253"/>
    </source>
</evidence>
<proteinExistence type="predicted"/>
<gene>
    <name evidence="1" type="ORF">FVB9532_02364</name>
</gene>
<evidence type="ECO:0000313" key="1">
    <source>
        <dbReference type="EMBL" id="VVV01085.1"/>
    </source>
</evidence>
<reference evidence="1" key="1">
    <citation type="submission" date="2019-09" db="EMBL/GenBank/DDBJ databases">
        <authorList>
            <person name="Rodrigo-Torres L."/>
            <person name="Arahal R. D."/>
            <person name="Lucena T."/>
        </authorList>
    </citation>
    <scope>NUCLEOTIDE SEQUENCE</scope>
    <source>
        <strain evidence="1">ISS653</strain>
    </source>
</reference>
<comment type="caution">
    <text evidence="1">The sequence shown here is derived from an EMBL/GenBank/DDBJ whole genome shotgun (WGS) entry which is preliminary data.</text>
</comment>
<accession>A0AC61YCD1</accession>
<dbReference type="Proteomes" id="UP000356253">
    <property type="component" value="Unassembled WGS sequence"/>
</dbReference>
<keyword evidence="2" id="KW-1185">Reference proteome</keyword>
<organism evidence="1 2">
    <name type="scientific">Mesonia oceanica</name>
    <dbReference type="NCBI Taxonomy" id="2687242"/>
    <lineage>
        <taxon>Bacteria</taxon>
        <taxon>Pseudomonadati</taxon>
        <taxon>Bacteroidota</taxon>
        <taxon>Flavobacteriia</taxon>
        <taxon>Flavobacteriales</taxon>
        <taxon>Flavobacteriaceae</taxon>
        <taxon>Mesonia</taxon>
    </lineage>
</organism>
<dbReference type="EMBL" id="CABVMM010000009">
    <property type="protein sequence ID" value="VVV01085.1"/>
    <property type="molecule type" value="Genomic_DNA"/>
</dbReference>